<dbReference type="InterPro" id="IPR001845">
    <property type="entry name" value="HTH_ArsR_DNA-bd_dom"/>
</dbReference>
<dbReference type="InterPro" id="IPR011991">
    <property type="entry name" value="ArsR-like_HTH"/>
</dbReference>
<evidence type="ECO:0000313" key="3">
    <source>
        <dbReference type="Proteomes" id="UP000002698"/>
    </source>
</evidence>
<dbReference type="CDD" id="cd00090">
    <property type="entry name" value="HTH_ARSR"/>
    <property type="match status" value="1"/>
</dbReference>
<evidence type="ECO:0000259" key="1">
    <source>
        <dbReference type="SMART" id="SM00418"/>
    </source>
</evidence>
<feature type="domain" description="HTH arsR-type" evidence="1">
    <location>
        <begin position="16"/>
        <end position="96"/>
    </location>
</feature>
<dbReference type="EnsemblBacteria" id="CAI49370">
    <property type="protein sequence ID" value="CAI49370"/>
    <property type="gene ID" value="NP_2558A"/>
</dbReference>
<organism evidence="2 3">
    <name type="scientific">Natronomonas pharaonis (strain ATCC 35678 / DSM 2160 / CIP 103997 / JCM 8858 / NBRC 14720 / NCIMB 2260 / Gabara)</name>
    <name type="common">Halobacterium pharaonis</name>
    <dbReference type="NCBI Taxonomy" id="348780"/>
    <lineage>
        <taxon>Archaea</taxon>
        <taxon>Methanobacteriati</taxon>
        <taxon>Methanobacteriota</taxon>
        <taxon>Stenosarchaea group</taxon>
        <taxon>Halobacteria</taxon>
        <taxon>Halobacteriales</taxon>
        <taxon>Natronomonadaceae</taxon>
        <taxon>Natronomonas</taxon>
    </lineage>
</organism>
<dbReference type="KEGG" id="nph:NP_2558A"/>
<dbReference type="AlphaFoldDB" id="A0A1U7EWB0"/>
<dbReference type="Proteomes" id="UP000002698">
    <property type="component" value="Chromosome"/>
</dbReference>
<sequence>MPIVHTSVEGEQTIEDILDTIGDQHARDVLAAISREPRSAKELADECDLSLPTIYRRLEVLESNDLVVERTAVSGDGNHYNIYECNFDSTVIQLEDDEYKVRIYRRENLPDRFTQLWDDLGKD</sequence>
<dbReference type="GO" id="GO:0003700">
    <property type="term" value="F:DNA-binding transcription factor activity"/>
    <property type="evidence" value="ECO:0007669"/>
    <property type="project" value="InterPro"/>
</dbReference>
<dbReference type="STRING" id="348780.NP_2558A"/>
<evidence type="ECO:0000313" key="2">
    <source>
        <dbReference type="EMBL" id="CAI49370.1"/>
    </source>
</evidence>
<dbReference type="SUPFAM" id="SSF46785">
    <property type="entry name" value="Winged helix' DNA-binding domain"/>
    <property type="match status" value="1"/>
</dbReference>
<dbReference type="Pfam" id="PF12840">
    <property type="entry name" value="HTH_20"/>
    <property type="match status" value="1"/>
</dbReference>
<gene>
    <name evidence="2" type="ordered locus">NP_2558A</name>
</gene>
<dbReference type="eggNOG" id="arCOG03065">
    <property type="taxonomic scope" value="Archaea"/>
</dbReference>
<dbReference type="InterPro" id="IPR036388">
    <property type="entry name" value="WH-like_DNA-bd_sf"/>
</dbReference>
<keyword evidence="3" id="KW-1185">Reference proteome</keyword>
<dbReference type="SMART" id="SM00418">
    <property type="entry name" value="HTH_ARSR"/>
    <property type="match status" value="1"/>
</dbReference>
<dbReference type="Gene3D" id="1.10.10.10">
    <property type="entry name" value="Winged helix-like DNA-binding domain superfamily/Winged helix DNA-binding domain"/>
    <property type="match status" value="1"/>
</dbReference>
<protein>
    <submittedName>
        <fullName evidence="2">ArsR family transcription regulator</fullName>
    </submittedName>
</protein>
<dbReference type="InterPro" id="IPR036390">
    <property type="entry name" value="WH_DNA-bd_sf"/>
</dbReference>
<dbReference type="HOGENOM" id="CLU_124803_4_0_2"/>
<dbReference type="EMBL" id="CR936257">
    <property type="protein sequence ID" value="CAI49370.1"/>
    <property type="molecule type" value="Genomic_DNA"/>
</dbReference>
<accession>A0A1U7EWB0</accession>
<name>A0A1U7EWB0_NATPD</name>
<proteinExistence type="predicted"/>
<reference evidence="2 3" key="1">
    <citation type="journal article" date="2005" name="Genome Res.">
        <title>Living with two extremes: conclusions from the genome sequence of Natronomonas pharaonis.</title>
        <authorList>
            <person name="Falb M."/>
            <person name="Pfeiffer F."/>
            <person name="Palm P."/>
            <person name="Rodewald K."/>
            <person name="Hickmann V."/>
            <person name="Tittor J."/>
            <person name="Oesterhelt D."/>
        </authorList>
    </citation>
    <scope>NUCLEOTIDE SEQUENCE [LARGE SCALE GENOMIC DNA]</scope>
    <source>
        <strain evidence="3">ATCC 35678 / DSM 2160 / CIP 103997 / JCM 8858 / NBRC 14720 / NCIMB 2260 / Gabara</strain>
    </source>
</reference>